<proteinExistence type="predicted"/>
<dbReference type="InterPro" id="IPR050469">
    <property type="entry name" value="Diguanylate_Cyclase"/>
</dbReference>
<organism evidence="3 4">
    <name type="scientific">Blautia faecicola</name>
    <dbReference type="NCBI Taxonomy" id="2509240"/>
    <lineage>
        <taxon>Bacteria</taxon>
        <taxon>Bacillati</taxon>
        <taxon>Bacillota</taxon>
        <taxon>Clostridia</taxon>
        <taxon>Lachnospirales</taxon>
        <taxon>Lachnospiraceae</taxon>
        <taxon>Blautia</taxon>
    </lineage>
</organism>
<keyword evidence="1" id="KW-1133">Transmembrane helix</keyword>
<dbReference type="EMBL" id="SDKC01000001">
    <property type="protein sequence ID" value="RXS76768.1"/>
    <property type="molecule type" value="Genomic_DNA"/>
</dbReference>
<dbReference type="PANTHER" id="PTHR45138">
    <property type="entry name" value="REGULATORY COMPONENTS OF SENSORY TRANSDUCTION SYSTEM"/>
    <property type="match status" value="1"/>
</dbReference>
<dbReference type="NCBIfam" id="TIGR00254">
    <property type="entry name" value="GGDEF"/>
    <property type="match status" value="1"/>
</dbReference>
<feature type="domain" description="GGDEF" evidence="2">
    <location>
        <begin position="316"/>
        <end position="447"/>
    </location>
</feature>
<evidence type="ECO:0000256" key="1">
    <source>
        <dbReference type="SAM" id="Phobius"/>
    </source>
</evidence>
<keyword evidence="4" id="KW-1185">Reference proteome</keyword>
<dbReference type="OrthoDB" id="9804955at2"/>
<evidence type="ECO:0000259" key="2">
    <source>
        <dbReference type="PROSITE" id="PS50887"/>
    </source>
</evidence>
<keyword evidence="1" id="KW-0812">Transmembrane</keyword>
<dbReference type="Pfam" id="PF00990">
    <property type="entry name" value="GGDEF"/>
    <property type="match status" value="1"/>
</dbReference>
<dbReference type="InterPro" id="IPR000160">
    <property type="entry name" value="GGDEF_dom"/>
</dbReference>
<dbReference type="InterPro" id="IPR029787">
    <property type="entry name" value="Nucleotide_cyclase"/>
</dbReference>
<dbReference type="SUPFAM" id="SSF55073">
    <property type="entry name" value="Nucleotide cyclase"/>
    <property type="match status" value="1"/>
</dbReference>
<sequence length="452" mass="51489">MKRKVWIRRVSAWGMGITIFLTILFTFVCVKGAQEFRELREATDQYIVCEKAAKQLQDGSDYLTEQVRLYAMTGDTQYREAYFQEADGTKRRETALEKLRQYFDGTDTFETLQTAQNYSSELMEREYYSMKLIALANGEEETQLEEELQETTISDEDLALTAQEQIKTAQNLVCDTEYQRMKTEIQDHVSDCMASLTTKTQNRQGRATSIFSDIYLKLEIGIVIVIALLLLDSIVMRWLVVKPLIRYNESILRGEIFPVVGAEELQNLAITYNQVYEENQETQWLIRHQAEHDAMTDLLNKGSFEKILAIYEKGDAPFAMILVDVDIFKSVNDTYGHATGDAILKKVSSLLKSAFRSVDYVCRIGGDEFAIVLVEMTSDLKYTIQEKITAVNQELSEPTDGLPAVSLSVGVAFSDRENPGESIFKDADKALYQIKEHGKHGCGFYGEKETEE</sequence>
<protein>
    <submittedName>
        <fullName evidence="3">GGDEF domain-containing protein</fullName>
    </submittedName>
</protein>
<evidence type="ECO:0000313" key="3">
    <source>
        <dbReference type="EMBL" id="RXS76768.1"/>
    </source>
</evidence>
<dbReference type="Gene3D" id="3.30.70.270">
    <property type="match status" value="1"/>
</dbReference>
<name>A0A4Q1RLV6_9FIRM</name>
<accession>A0A4Q1RLV6</accession>
<dbReference type="PROSITE" id="PS50887">
    <property type="entry name" value="GGDEF"/>
    <property type="match status" value="1"/>
</dbReference>
<dbReference type="AlphaFoldDB" id="A0A4Q1RLV6"/>
<dbReference type="GO" id="GO:0052621">
    <property type="term" value="F:diguanylate cyclase activity"/>
    <property type="evidence" value="ECO:0007669"/>
    <property type="project" value="TreeGrafter"/>
</dbReference>
<feature type="transmembrane region" description="Helical" evidence="1">
    <location>
        <begin position="12"/>
        <end position="30"/>
    </location>
</feature>
<feature type="transmembrane region" description="Helical" evidence="1">
    <location>
        <begin position="220"/>
        <end position="240"/>
    </location>
</feature>
<reference evidence="3 4" key="1">
    <citation type="submission" date="2019-01" db="EMBL/GenBank/DDBJ databases">
        <title>Blautia sp. nov. KGMB01111 isolated human feces.</title>
        <authorList>
            <person name="Park J.-E."/>
            <person name="Kim J.-S."/>
            <person name="Park S.-H."/>
        </authorList>
    </citation>
    <scope>NUCLEOTIDE SEQUENCE [LARGE SCALE GENOMIC DNA]</scope>
    <source>
        <strain evidence="3 4">KGMB01111</strain>
    </source>
</reference>
<keyword evidence="1" id="KW-0472">Membrane</keyword>
<dbReference type="PANTHER" id="PTHR45138:SF9">
    <property type="entry name" value="DIGUANYLATE CYCLASE DGCM-RELATED"/>
    <property type="match status" value="1"/>
</dbReference>
<gene>
    <name evidence="3" type="ORF">ETP43_12425</name>
</gene>
<dbReference type="Proteomes" id="UP000290106">
    <property type="component" value="Unassembled WGS sequence"/>
</dbReference>
<evidence type="ECO:0000313" key="4">
    <source>
        <dbReference type="Proteomes" id="UP000290106"/>
    </source>
</evidence>
<dbReference type="InterPro" id="IPR043128">
    <property type="entry name" value="Rev_trsase/Diguanyl_cyclase"/>
</dbReference>
<dbReference type="CDD" id="cd01949">
    <property type="entry name" value="GGDEF"/>
    <property type="match status" value="1"/>
</dbReference>
<comment type="caution">
    <text evidence="3">The sequence shown here is derived from an EMBL/GenBank/DDBJ whole genome shotgun (WGS) entry which is preliminary data.</text>
</comment>
<dbReference type="SMART" id="SM00267">
    <property type="entry name" value="GGDEF"/>
    <property type="match status" value="1"/>
</dbReference>